<name>A0A8X6QJL1_NEPPI</name>
<dbReference type="Proteomes" id="UP000887013">
    <property type="component" value="Unassembled WGS sequence"/>
</dbReference>
<protein>
    <submittedName>
        <fullName evidence="2">Uncharacterized protein</fullName>
    </submittedName>
</protein>
<sequence length="114" mass="13458">VEVMTEETYKLFGKLFSMPHVFAKFRELAEANPGGNSENDVPDTMKVYEATMKELVEQQKKDQLELDDLMKQFTELSDNYVTLKEAVIKKEKEEYERVMKKRPSEKAYGKKRRQ</sequence>
<feature type="coiled-coil region" evidence="1">
    <location>
        <begin position="52"/>
        <end position="86"/>
    </location>
</feature>
<evidence type="ECO:0000313" key="3">
    <source>
        <dbReference type="Proteomes" id="UP000887013"/>
    </source>
</evidence>
<dbReference type="AlphaFoldDB" id="A0A8X6QJL1"/>
<organism evidence="2 3">
    <name type="scientific">Nephila pilipes</name>
    <name type="common">Giant wood spider</name>
    <name type="synonym">Nephila maculata</name>
    <dbReference type="NCBI Taxonomy" id="299642"/>
    <lineage>
        <taxon>Eukaryota</taxon>
        <taxon>Metazoa</taxon>
        <taxon>Ecdysozoa</taxon>
        <taxon>Arthropoda</taxon>
        <taxon>Chelicerata</taxon>
        <taxon>Arachnida</taxon>
        <taxon>Araneae</taxon>
        <taxon>Araneomorphae</taxon>
        <taxon>Entelegynae</taxon>
        <taxon>Araneoidea</taxon>
        <taxon>Nephilidae</taxon>
        <taxon>Nephila</taxon>
    </lineage>
</organism>
<reference evidence="2" key="1">
    <citation type="submission" date="2020-08" db="EMBL/GenBank/DDBJ databases">
        <title>Multicomponent nature underlies the extraordinary mechanical properties of spider dragline silk.</title>
        <authorList>
            <person name="Kono N."/>
            <person name="Nakamura H."/>
            <person name="Mori M."/>
            <person name="Yoshida Y."/>
            <person name="Ohtoshi R."/>
            <person name="Malay A.D."/>
            <person name="Moran D.A.P."/>
            <person name="Tomita M."/>
            <person name="Numata K."/>
            <person name="Arakawa K."/>
        </authorList>
    </citation>
    <scope>NUCLEOTIDE SEQUENCE</scope>
</reference>
<dbReference type="EMBL" id="BMAW01030579">
    <property type="protein sequence ID" value="GFU17092.1"/>
    <property type="molecule type" value="Genomic_DNA"/>
</dbReference>
<accession>A0A8X6QJL1</accession>
<keyword evidence="1" id="KW-0175">Coiled coil</keyword>
<gene>
    <name evidence="2" type="ORF">NPIL_33641</name>
</gene>
<keyword evidence="3" id="KW-1185">Reference proteome</keyword>
<evidence type="ECO:0000256" key="1">
    <source>
        <dbReference type="SAM" id="Coils"/>
    </source>
</evidence>
<comment type="caution">
    <text evidence="2">The sequence shown here is derived from an EMBL/GenBank/DDBJ whole genome shotgun (WGS) entry which is preliminary data.</text>
</comment>
<proteinExistence type="predicted"/>
<feature type="non-terminal residue" evidence="2">
    <location>
        <position position="1"/>
    </location>
</feature>
<evidence type="ECO:0000313" key="2">
    <source>
        <dbReference type="EMBL" id="GFU17092.1"/>
    </source>
</evidence>